<dbReference type="Pfam" id="PF08125">
    <property type="entry name" value="Mannitol_dh_C"/>
    <property type="match status" value="1"/>
</dbReference>
<dbReference type="PRINTS" id="PR00084">
    <property type="entry name" value="MTLDHDRGNASE"/>
</dbReference>
<dbReference type="InterPro" id="IPR008927">
    <property type="entry name" value="6-PGluconate_DH-like_C_sf"/>
</dbReference>
<comment type="caution">
    <text evidence="5">The sequence shown here is derived from an EMBL/GenBank/DDBJ whole genome shotgun (WGS) entry which is preliminary data.</text>
</comment>
<evidence type="ECO:0000313" key="6">
    <source>
        <dbReference type="Proteomes" id="UP001597545"/>
    </source>
</evidence>
<dbReference type="EC" id="1.1.1.58" evidence="5"/>
<organism evidence="5 6">
    <name type="scientific">Sphingobacterium suaedae</name>
    <dbReference type="NCBI Taxonomy" id="1686402"/>
    <lineage>
        <taxon>Bacteria</taxon>
        <taxon>Pseudomonadati</taxon>
        <taxon>Bacteroidota</taxon>
        <taxon>Sphingobacteriia</taxon>
        <taxon>Sphingobacteriales</taxon>
        <taxon>Sphingobacteriaceae</taxon>
        <taxon>Sphingobacterium</taxon>
    </lineage>
</organism>
<proteinExistence type="predicted"/>
<dbReference type="EMBL" id="JBHULR010000002">
    <property type="protein sequence ID" value="MFD2546610.1"/>
    <property type="molecule type" value="Genomic_DNA"/>
</dbReference>
<dbReference type="RefSeq" id="WP_380900567.1">
    <property type="nucleotide sequence ID" value="NZ_JBHUEG010000003.1"/>
</dbReference>
<feature type="domain" description="Mannitol dehydrogenase N-terminal" evidence="3">
    <location>
        <begin position="29"/>
        <end position="263"/>
    </location>
</feature>
<evidence type="ECO:0000313" key="5">
    <source>
        <dbReference type="EMBL" id="MFD2546610.1"/>
    </source>
</evidence>
<dbReference type="InterPro" id="IPR013118">
    <property type="entry name" value="Mannitol_DH_C"/>
</dbReference>
<dbReference type="Proteomes" id="UP001597545">
    <property type="component" value="Unassembled WGS sequence"/>
</dbReference>
<evidence type="ECO:0000259" key="4">
    <source>
        <dbReference type="Pfam" id="PF08125"/>
    </source>
</evidence>
<gene>
    <name evidence="5" type="ORF">ACFSR5_03000</name>
</gene>
<dbReference type="InterPro" id="IPR013131">
    <property type="entry name" value="Mannitol_DH_N"/>
</dbReference>
<dbReference type="SUPFAM" id="SSF51735">
    <property type="entry name" value="NAD(P)-binding Rossmann-fold domains"/>
    <property type="match status" value="1"/>
</dbReference>
<dbReference type="PANTHER" id="PTHR30524:SF0">
    <property type="entry name" value="ALTRONATE OXIDOREDUCTASE-RELATED"/>
    <property type="match status" value="1"/>
</dbReference>
<accession>A0ABW5KFH8</accession>
<dbReference type="PANTHER" id="PTHR30524">
    <property type="entry name" value="MANNITOL-1-PHOSPHATE 5-DEHYDROGENASE"/>
    <property type="match status" value="1"/>
</dbReference>
<dbReference type="GO" id="GO:0009026">
    <property type="term" value="F:tagaturonate reductase activity"/>
    <property type="evidence" value="ECO:0007669"/>
    <property type="project" value="UniProtKB-EC"/>
</dbReference>
<dbReference type="InterPro" id="IPR013328">
    <property type="entry name" value="6PGD_dom2"/>
</dbReference>
<keyword evidence="1 5" id="KW-0560">Oxidoreductase</keyword>
<dbReference type="Gene3D" id="1.10.1040.10">
    <property type="entry name" value="N-(1-d-carboxylethyl)-l-norvaline Dehydrogenase, domain 2"/>
    <property type="match status" value="1"/>
</dbReference>
<keyword evidence="6" id="KW-1185">Reference proteome</keyword>
<name>A0ABW5KFH8_9SPHI</name>
<reference evidence="6" key="1">
    <citation type="journal article" date="2019" name="Int. J. Syst. Evol. Microbiol.">
        <title>The Global Catalogue of Microorganisms (GCM) 10K type strain sequencing project: providing services to taxonomists for standard genome sequencing and annotation.</title>
        <authorList>
            <consortium name="The Broad Institute Genomics Platform"/>
            <consortium name="The Broad Institute Genome Sequencing Center for Infectious Disease"/>
            <person name="Wu L."/>
            <person name="Ma J."/>
        </authorList>
    </citation>
    <scope>NUCLEOTIDE SEQUENCE [LARGE SCALE GENOMIC DNA]</scope>
    <source>
        <strain evidence="6">KCTC 42662</strain>
    </source>
</reference>
<dbReference type="InterPro" id="IPR000669">
    <property type="entry name" value="Mannitol_DH"/>
</dbReference>
<sequence>MLLSKENLGKIAPTKAELPQVDSFDLPEKVLQFGTGVLLRGLPDYYVDKANKQGVFNGRVLVVKSTSSAGVDAFSEQNGLYTVCIKGLVNGKEKVEYAVNNAISRVLSAAQDWSEILEAAKNPELQVVFSNTTEVGIVLSNDKITDAPPASFPGKLLAFLYKRFQHFQGDVAKGLVVLPTELISDNAQKLKKIVLNLASQNELEDAFVDWLEEANDFCNTLVDRIVPGRLPEEEQKATEVELGFEDELMIMAEPFSLWAIETESPRVKDVLSFASVDSGIVLVPSIDKFKEIKLRLLNGTHTLSCAAALWSGFTTVKEAMGNHLFHQFVKDLMQKEIGRAILDQYIEQGDVDRFSSSVLDRFSNPFLEHRWENIALNYTSKMNMRNVALIGKWYNKHLFPPLHIALGFAAYIKFMDTKQKDGKYVQEIEGQNVVLQDEFAPLFYDYWKDEYTVVQRVLSDDSLWGKDLTTYPEFASTVQRYLDEIRAEGVLKTIEKLNVEWQVEY</sequence>
<dbReference type="SUPFAM" id="SSF48179">
    <property type="entry name" value="6-phosphogluconate dehydrogenase C-terminal domain-like"/>
    <property type="match status" value="1"/>
</dbReference>
<evidence type="ECO:0000256" key="2">
    <source>
        <dbReference type="ARBA" id="ARBA00023027"/>
    </source>
</evidence>
<feature type="domain" description="Mannitol dehydrogenase C-terminal" evidence="4">
    <location>
        <begin position="286"/>
        <end position="485"/>
    </location>
</feature>
<protein>
    <submittedName>
        <fullName evidence="5">Tagaturonate reductase</fullName>
        <ecNumber evidence="5">1.1.1.58</ecNumber>
    </submittedName>
</protein>
<dbReference type="InterPro" id="IPR036291">
    <property type="entry name" value="NAD(P)-bd_dom_sf"/>
</dbReference>
<dbReference type="Gene3D" id="3.40.50.720">
    <property type="entry name" value="NAD(P)-binding Rossmann-like Domain"/>
    <property type="match status" value="1"/>
</dbReference>
<evidence type="ECO:0000259" key="3">
    <source>
        <dbReference type="Pfam" id="PF01232"/>
    </source>
</evidence>
<keyword evidence="2" id="KW-0520">NAD</keyword>
<dbReference type="Pfam" id="PF01232">
    <property type="entry name" value="Mannitol_dh"/>
    <property type="match status" value="1"/>
</dbReference>
<evidence type="ECO:0000256" key="1">
    <source>
        <dbReference type="ARBA" id="ARBA00023002"/>
    </source>
</evidence>
<dbReference type="NCBIfam" id="NF002969">
    <property type="entry name" value="PRK03643.1"/>
    <property type="match status" value="1"/>
</dbReference>